<feature type="compositionally biased region" description="Basic residues" evidence="1">
    <location>
        <begin position="53"/>
        <end position="76"/>
    </location>
</feature>
<evidence type="ECO:0000256" key="1">
    <source>
        <dbReference type="SAM" id="MobiDB-lite"/>
    </source>
</evidence>
<keyword evidence="2" id="KW-0812">Transmembrane</keyword>
<name>A0AAV6V542_9ARAC</name>
<dbReference type="EMBL" id="JAFNEN010000175">
    <property type="protein sequence ID" value="KAG8190756.1"/>
    <property type="molecule type" value="Genomic_DNA"/>
</dbReference>
<dbReference type="AlphaFoldDB" id="A0AAV6V542"/>
<dbReference type="Proteomes" id="UP000827092">
    <property type="component" value="Unassembled WGS sequence"/>
</dbReference>
<protein>
    <submittedName>
        <fullName evidence="3">Uncharacterized protein</fullName>
    </submittedName>
</protein>
<comment type="caution">
    <text evidence="3">The sequence shown here is derived from an EMBL/GenBank/DDBJ whole genome shotgun (WGS) entry which is preliminary data.</text>
</comment>
<evidence type="ECO:0000313" key="4">
    <source>
        <dbReference type="Proteomes" id="UP000827092"/>
    </source>
</evidence>
<feature type="compositionally biased region" description="Polar residues" evidence="1">
    <location>
        <begin position="108"/>
        <end position="130"/>
    </location>
</feature>
<keyword evidence="4" id="KW-1185">Reference proteome</keyword>
<reference evidence="3 4" key="1">
    <citation type="journal article" date="2022" name="Nat. Ecol. Evol.">
        <title>A masculinizing supergene underlies an exaggerated male reproductive morph in a spider.</title>
        <authorList>
            <person name="Hendrickx F."/>
            <person name="De Corte Z."/>
            <person name="Sonet G."/>
            <person name="Van Belleghem S.M."/>
            <person name="Kostlbacher S."/>
            <person name="Vangestel C."/>
        </authorList>
    </citation>
    <scope>NUCLEOTIDE SEQUENCE [LARGE SCALE GENOMIC DNA]</scope>
    <source>
        <strain evidence="3">W744_W776</strain>
    </source>
</reference>
<sequence length="294" mass="34610">MFEIGNLLDKLLFGTKIHYNNVVYYPVLYSLITLNFFILIGGLVAYIRCRHRKEKPTRKKRVKRKTTVNRTKRKQSPKYSSSSSTTSESDSSRSFKIKVVPKTRPDYASQSVQTKTSARYKNGGNNSVKSMRTKRNYNDTITQRHDYKTQANCSPRVFVPQFTVSTQTETIRPSVIKKTSSTQTNSMNLEQNQLTFMETSLNIPNFPCNKHYSNYPEPAQKMYSHRHQNFQRDHPAIRDKYSPDKYECDYYRTNDHNMVTHPEENHNFYEHPERKTFFGVHLKPVHSPQINLFR</sequence>
<organism evidence="3 4">
    <name type="scientific">Oedothorax gibbosus</name>
    <dbReference type="NCBI Taxonomy" id="931172"/>
    <lineage>
        <taxon>Eukaryota</taxon>
        <taxon>Metazoa</taxon>
        <taxon>Ecdysozoa</taxon>
        <taxon>Arthropoda</taxon>
        <taxon>Chelicerata</taxon>
        <taxon>Arachnida</taxon>
        <taxon>Araneae</taxon>
        <taxon>Araneomorphae</taxon>
        <taxon>Entelegynae</taxon>
        <taxon>Araneoidea</taxon>
        <taxon>Linyphiidae</taxon>
        <taxon>Erigoninae</taxon>
        <taxon>Oedothorax</taxon>
    </lineage>
</organism>
<evidence type="ECO:0000256" key="2">
    <source>
        <dbReference type="SAM" id="Phobius"/>
    </source>
</evidence>
<accession>A0AAV6V542</accession>
<evidence type="ECO:0000313" key="3">
    <source>
        <dbReference type="EMBL" id="KAG8190756.1"/>
    </source>
</evidence>
<feature type="compositionally biased region" description="Low complexity" evidence="1">
    <location>
        <begin position="80"/>
        <end position="94"/>
    </location>
</feature>
<keyword evidence="2" id="KW-0472">Membrane</keyword>
<gene>
    <name evidence="3" type="ORF">JTE90_024883</name>
</gene>
<feature type="transmembrane region" description="Helical" evidence="2">
    <location>
        <begin position="27"/>
        <end position="49"/>
    </location>
</feature>
<proteinExistence type="predicted"/>
<feature type="region of interest" description="Disordered" evidence="1">
    <location>
        <begin position="53"/>
        <end position="137"/>
    </location>
</feature>
<keyword evidence="2" id="KW-1133">Transmembrane helix</keyword>